<reference evidence="2 3" key="1">
    <citation type="submission" date="2020-08" db="EMBL/GenBank/DDBJ databases">
        <title>Functional genomics of gut bacteria from endangered species of beetles.</title>
        <authorList>
            <person name="Carlos-Shanley C."/>
        </authorList>
    </citation>
    <scope>NUCLEOTIDE SEQUENCE [LARGE SCALE GENOMIC DNA]</scope>
    <source>
        <strain evidence="2 3">S00224</strain>
    </source>
</reference>
<evidence type="ECO:0000313" key="3">
    <source>
        <dbReference type="Proteomes" id="UP000575241"/>
    </source>
</evidence>
<name>A0A7W7K592_9SPHN</name>
<comment type="caution">
    <text evidence="2">The sequence shown here is derived from an EMBL/GenBank/DDBJ whole genome shotgun (WGS) entry which is preliminary data.</text>
</comment>
<dbReference type="AlphaFoldDB" id="A0A7W7K592"/>
<sequence>MFGQGIRLIAAIALLAFSGAAAAQVQGETGRTLPGGLARELRNLPNCPGCNASTIGGGTQGSTSLPALPRPTLSAAGLCAAQGREWDPVTATCKVRRYSLTLRRK</sequence>
<dbReference type="Proteomes" id="UP000575241">
    <property type="component" value="Unassembled WGS sequence"/>
</dbReference>
<gene>
    <name evidence="2" type="ORF">HNP52_004054</name>
</gene>
<accession>A0A7W7K592</accession>
<organism evidence="2 3">
    <name type="scientific">Sphingomonas kyeonggiensis</name>
    <dbReference type="NCBI Taxonomy" id="1268553"/>
    <lineage>
        <taxon>Bacteria</taxon>
        <taxon>Pseudomonadati</taxon>
        <taxon>Pseudomonadota</taxon>
        <taxon>Alphaproteobacteria</taxon>
        <taxon>Sphingomonadales</taxon>
        <taxon>Sphingomonadaceae</taxon>
        <taxon>Sphingomonas</taxon>
    </lineage>
</organism>
<dbReference type="EMBL" id="JACHLN010000004">
    <property type="protein sequence ID" value="MBB4840957.1"/>
    <property type="molecule type" value="Genomic_DNA"/>
</dbReference>
<feature type="chain" id="PRO_5031518561" evidence="1">
    <location>
        <begin position="24"/>
        <end position="105"/>
    </location>
</feature>
<protein>
    <submittedName>
        <fullName evidence="2">Uncharacterized protein</fullName>
    </submittedName>
</protein>
<evidence type="ECO:0000256" key="1">
    <source>
        <dbReference type="SAM" id="SignalP"/>
    </source>
</evidence>
<keyword evidence="1" id="KW-0732">Signal</keyword>
<evidence type="ECO:0000313" key="2">
    <source>
        <dbReference type="EMBL" id="MBB4840957.1"/>
    </source>
</evidence>
<feature type="signal peptide" evidence="1">
    <location>
        <begin position="1"/>
        <end position="23"/>
    </location>
</feature>
<keyword evidence="3" id="KW-1185">Reference proteome</keyword>
<proteinExistence type="predicted"/>